<keyword evidence="2" id="KW-0472">Membrane</keyword>
<dbReference type="EMBL" id="JADNRY010000955">
    <property type="protein sequence ID" value="KAF9023632.1"/>
    <property type="molecule type" value="Genomic_DNA"/>
</dbReference>
<evidence type="ECO:0000256" key="1">
    <source>
        <dbReference type="SAM" id="MobiDB-lite"/>
    </source>
</evidence>
<keyword evidence="2" id="KW-0812">Transmembrane</keyword>
<keyword evidence="2" id="KW-1133">Transmembrane helix</keyword>
<reference evidence="3" key="1">
    <citation type="submission" date="2020-11" db="EMBL/GenBank/DDBJ databases">
        <authorList>
            <consortium name="DOE Joint Genome Institute"/>
            <person name="Ahrendt S."/>
            <person name="Riley R."/>
            <person name="Andreopoulos W."/>
            <person name="Labutti K."/>
            <person name="Pangilinan J."/>
            <person name="Ruiz-Duenas F.J."/>
            <person name="Barrasa J.M."/>
            <person name="Sanchez-Garcia M."/>
            <person name="Camarero S."/>
            <person name="Miyauchi S."/>
            <person name="Serrano A."/>
            <person name="Linde D."/>
            <person name="Babiker R."/>
            <person name="Drula E."/>
            <person name="Ayuso-Fernandez I."/>
            <person name="Pacheco R."/>
            <person name="Padilla G."/>
            <person name="Ferreira P."/>
            <person name="Barriuso J."/>
            <person name="Kellner H."/>
            <person name="Castanera R."/>
            <person name="Alfaro M."/>
            <person name="Ramirez L."/>
            <person name="Pisabarro A.G."/>
            <person name="Kuo A."/>
            <person name="Tritt A."/>
            <person name="Lipzen A."/>
            <person name="He G."/>
            <person name="Yan M."/>
            <person name="Ng V."/>
            <person name="Cullen D."/>
            <person name="Martin F."/>
            <person name="Rosso M.-N."/>
            <person name="Henrissat B."/>
            <person name="Hibbett D."/>
            <person name="Martinez A.T."/>
            <person name="Grigoriev I.V."/>
        </authorList>
    </citation>
    <scope>NUCLEOTIDE SEQUENCE</scope>
    <source>
        <strain evidence="3">AH 40177</strain>
    </source>
</reference>
<organism evidence="3 4">
    <name type="scientific">Rhodocollybia butyracea</name>
    <dbReference type="NCBI Taxonomy" id="206335"/>
    <lineage>
        <taxon>Eukaryota</taxon>
        <taxon>Fungi</taxon>
        <taxon>Dikarya</taxon>
        <taxon>Basidiomycota</taxon>
        <taxon>Agaricomycotina</taxon>
        <taxon>Agaricomycetes</taxon>
        <taxon>Agaricomycetidae</taxon>
        <taxon>Agaricales</taxon>
        <taxon>Marasmiineae</taxon>
        <taxon>Omphalotaceae</taxon>
        <taxon>Rhodocollybia</taxon>
    </lineage>
</organism>
<dbReference type="Proteomes" id="UP000772434">
    <property type="component" value="Unassembled WGS sequence"/>
</dbReference>
<comment type="caution">
    <text evidence="3">The sequence shown here is derived from an EMBL/GenBank/DDBJ whole genome shotgun (WGS) entry which is preliminary data.</text>
</comment>
<feature type="transmembrane region" description="Helical" evidence="2">
    <location>
        <begin position="21"/>
        <end position="42"/>
    </location>
</feature>
<feature type="compositionally biased region" description="Polar residues" evidence="1">
    <location>
        <begin position="81"/>
        <end position="90"/>
    </location>
</feature>
<evidence type="ECO:0000313" key="3">
    <source>
        <dbReference type="EMBL" id="KAF9023632.1"/>
    </source>
</evidence>
<proteinExistence type="predicted"/>
<evidence type="ECO:0000313" key="4">
    <source>
        <dbReference type="Proteomes" id="UP000772434"/>
    </source>
</evidence>
<protein>
    <submittedName>
        <fullName evidence="3">Uncharacterized protein</fullName>
    </submittedName>
</protein>
<dbReference type="OrthoDB" id="3097828at2759"/>
<dbReference type="AlphaFoldDB" id="A0A9P5TVP3"/>
<sequence length="182" mass="19890">MAGRLTETAAPNQAHRNRRTIAGWSSNTIVFVLGIVSVGGGYKSNSKLVTVCGIFATLWSFISFLLTQGHTKERDPENLQEEQTQVQSPTHYPPQQLRAIPASNPSISVWDPVDLIGSEFDLEPVLFAREGTGLEVARPKARRLLHVSNPGSPEPDDLPDWMQTVRVAPFWESEGDGEGGGV</sequence>
<keyword evidence="4" id="KW-1185">Reference proteome</keyword>
<name>A0A9P5TVP3_9AGAR</name>
<accession>A0A9P5TVP3</accession>
<evidence type="ECO:0000256" key="2">
    <source>
        <dbReference type="SAM" id="Phobius"/>
    </source>
</evidence>
<feature type="transmembrane region" description="Helical" evidence="2">
    <location>
        <begin position="48"/>
        <end position="66"/>
    </location>
</feature>
<feature type="region of interest" description="Disordered" evidence="1">
    <location>
        <begin position="73"/>
        <end position="95"/>
    </location>
</feature>
<gene>
    <name evidence="3" type="ORF">BDP27DRAFT_1438455</name>
</gene>